<dbReference type="EMBL" id="LITT01000035">
    <property type="protein sequence ID" value="OAA84689.1"/>
    <property type="molecule type" value="Genomic_DNA"/>
</dbReference>
<dbReference type="Proteomes" id="UP000077407">
    <property type="component" value="Unassembled WGS sequence"/>
</dbReference>
<accession>A0A168MHB2</accession>
<sequence length="409" mass="48515">MNIIDDIVNQLKEHFLDTNIVIHSYDEETIVFRDTYCNVSVELTWEDFLYDQIDFDKLKEIFSDNFNILITFHSISDSNSYIHSNDSLKIFGKKINSFKDRWIQGFFKDRYAEFLIEENVRYLINTEYDKDTILYNFSIGEVDVSINSPSDIFKLIFSSNNTFIALSGWEYYISLSLKNVPDDELESYLQQSIFILNTYNPNVFIFGSSEVRQNFPNYGDINTLNYKNFNEAKHIEALCYFNEAKNSNDTSSFLYFYNVLEYFYTVNKKSLLLYKINEFTNNTANYTNQDLFNKVNGIFTNNEEKMLKNLLMNPNIIEKVTRIINNNHLFPSRSEISINKFAEKLYKYRNSIVHSKEEKKNIARIPYLLTDYNDIPKVSDYVVKTWNEICKSLALICIHYFCYNNKIEF</sequence>
<dbReference type="RefSeq" id="WP_063555986.1">
    <property type="nucleotide sequence ID" value="NZ_LITT01000035.1"/>
</dbReference>
<evidence type="ECO:0000313" key="1">
    <source>
        <dbReference type="EMBL" id="OAA84689.1"/>
    </source>
</evidence>
<reference evidence="1 2" key="1">
    <citation type="journal article" date="2015" name="Biotechnol. Bioeng.">
        <title>Genome sequence and phenotypic characterization of Caulobacter segnis.</title>
        <authorList>
            <person name="Patel S."/>
            <person name="Fletcher B."/>
            <person name="Scott D.C."/>
            <person name="Ely B."/>
        </authorList>
    </citation>
    <scope>NUCLEOTIDE SEQUENCE [LARGE SCALE GENOMIC DNA]</scope>
    <source>
        <strain evidence="1 2">ERI-2</strain>
    </source>
</reference>
<dbReference type="PATRIC" id="fig|1538.10.peg.2481"/>
<protein>
    <submittedName>
        <fullName evidence="1">Uncharacterized protein</fullName>
    </submittedName>
</protein>
<dbReference type="OrthoDB" id="3035039at2"/>
<dbReference type="AlphaFoldDB" id="A0A168MHB2"/>
<evidence type="ECO:0000313" key="2">
    <source>
        <dbReference type="Proteomes" id="UP000077407"/>
    </source>
</evidence>
<proteinExistence type="predicted"/>
<comment type="caution">
    <text evidence="1">The sequence shown here is derived from an EMBL/GenBank/DDBJ whole genome shotgun (WGS) entry which is preliminary data.</text>
</comment>
<name>A0A168MHB2_9CLOT</name>
<organism evidence="1 2">
    <name type="scientific">Clostridium ljungdahlii</name>
    <dbReference type="NCBI Taxonomy" id="1538"/>
    <lineage>
        <taxon>Bacteria</taxon>
        <taxon>Bacillati</taxon>
        <taxon>Bacillota</taxon>
        <taxon>Clostridia</taxon>
        <taxon>Eubacteriales</taxon>
        <taxon>Clostridiaceae</taxon>
        <taxon>Clostridium</taxon>
    </lineage>
</organism>
<gene>
    <name evidence="1" type="ORF">WY13_02588</name>
</gene>